<dbReference type="RefSeq" id="WP_090535885.1">
    <property type="nucleotide sequence ID" value="NZ_FOYD01000001.1"/>
</dbReference>
<dbReference type="EMBL" id="FOYD01000001">
    <property type="protein sequence ID" value="SFQ56538.1"/>
    <property type="molecule type" value="Genomic_DNA"/>
</dbReference>
<name>A0A1I5ZJA7_9GAMM</name>
<dbReference type="STRING" id="1002526.SAMN05216578_10174"/>
<reference evidence="1 2" key="1">
    <citation type="submission" date="2016-10" db="EMBL/GenBank/DDBJ databases">
        <authorList>
            <person name="de Groot N.N."/>
        </authorList>
    </citation>
    <scope>NUCLEOTIDE SEQUENCE [LARGE SCALE GENOMIC DNA]</scope>
    <source>
        <strain evidence="1 2">JCM 18415</strain>
    </source>
</reference>
<evidence type="ECO:0000313" key="2">
    <source>
        <dbReference type="Proteomes" id="UP000242815"/>
    </source>
</evidence>
<sequence>MKALPTLLLISFLCLGCNQESPSGSSLQDSSPAASIVDNATSHIQKRDYHAALSDMEAAVKLAPQNTEYQFLYCMLKERTGEPSNEAKACYAEVVENLASDPGLPCENNMNCVIAELMAESDLAETHMQQFLSLPAAEPESEMRRYVLEGFDRNAYLRTILP</sequence>
<gene>
    <name evidence="1" type="ORF">SAMN05216578_10174</name>
</gene>
<evidence type="ECO:0000313" key="1">
    <source>
        <dbReference type="EMBL" id="SFQ56538.1"/>
    </source>
</evidence>
<evidence type="ECO:0008006" key="3">
    <source>
        <dbReference type="Google" id="ProtNLM"/>
    </source>
</evidence>
<organism evidence="1 2">
    <name type="scientific">Halopseudomonas formosensis</name>
    <dbReference type="NCBI Taxonomy" id="1002526"/>
    <lineage>
        <taxon>Bacteria</taxon>
        <taxon>Pseudomonadati</taxon>
        <taxon>Pseudomonadota</taxon>
        <taxon>Gammaproteobacteria</taxon>
        <taxon>Pseudomonadales</taxon>
        <taxon>Pseudomonadaceae</taxon>
        <taxon>Halopseudomonas</taxon>
    </lineage>
</organism>
<dbReference type="InterPro" id="IPR011990">
    <property type="entry name" value="TPR-like_helical_dom_sf"/>
</dbReference>
<dbReference type="Gene3D" id="1.25.40.10">
    <property type="entry name" value="Tetratricopeptide repeat domain"/>
    <property type="match status" value="1"/>
</dbReference>
<dbReference type="OrthoDB" id="9256160at2"/>
<dbReference type="AlphaFoldDB" id="A0A1I5ZJA7"/>
<dbReference type="SUPFAM" id="SSF48452">
    <property type="entry name" value="TPR-like"/>
    <property type="match status" value="1"/>
</dbReference>
<dbReference type="Proteomes" id="UP000242815">
    <property type="component" value="Unassembled WGS sequence"/>
</dbReference>
<proteinExistence type="predicted"/>
<protein>
    <recommendedName>
        <fullName evidence="3">Tetratricopeptide repeat protein</fullName>
    </recommendedName>
</protein>
<accession>A0A1I5ZJA7</accession>